<protein>
    <recommendedName>
        <fullName evidence="4">D-alanyl-D-alanine carboxypeptidase</fullName>
    </recommendedName>
</protein>
<dbReference type="STRING" id="1291734.FD02_GL000310"/>
<name>A0A0R1JIH5_9LACO</name>
<keyword evidence="3" id="KW-1185">Reference proteome</keyword>
<feature type="chain" id="PRO_5006406011" description="D-alanyl-D-alanine carboxypeptidase" evidence="1">
    <location>
        <begin position="24"/>
        <end position="283"/>
    </location>
</feature>
<keyword evidence="1" id="KW-0732">Signal</keyword>
<evidence type="ECO:0000313" key="2">
    <source>
        <dbReference type="EMBL" id="KRK71125.1"/>
    </source>
</evidence>
<dbReference type="PATRIC" id="fig|1291734.4.peg.320"/>
<dbReference type="RefSeq" id="WP_054722504.1">
    <property type="nucleotide sequence ID" value="NZ_AZDJ01000030.1"/>
</dbReference>
<evidence type="ECO:0000313" key="3">
    <source>
        <dbReference type="Proteomes" id="UP000051804"/>
    </source>
</evidence>
<accession>A0A0R1JIH5</accession>
<evidence type="ECO:0000256" key="1">
    <source>
        <dbReference type="SAM" id="SignalP"/>
    </source>
</evidence>
<dbReference type="Proteomes" id="UP000051804">
    <property type="component" value="Unassembled WGS sequence"/>
</dbReference>
<dbReference type="EMBL" id="AZDJ01000030">
    <property type="protein sequence ID" value="KRK71125.1"/>
    <property type="molecule type" value="Genomic_DNA"/>
</dbReference>
<sequence length="283" mass="32414">MHIKHQWGVVVGAMALGFTLAFAAPKPAAVHAQSYSRYATVTKKGYVMWSSLRFNHRKTNTTNYYHQTLRVKARYRHGRSQYLSLYNRYGHWLGYVNARAVKVTTSKQGVAIGAHHYVSLTRAYPIWNNFGFHSVRHWAKNYYARTYLVKAQYHHFNGSWYNSMYDHSGRWFGYLSATGAKTTSAQGIGVATNRYVQVTASRYTQWQSFAFNRGYTMNGSGNHPLFAAKRIYYHYNGSTYYSLYTAAAWAGYINTSATRTVSSTTYANQARYFATVDNNKVAL</sequence>
<comment type="caution">
    <text evidence="2">The sequence shown here is derived from an EMBL/GenBank/DDBJ whole genome shotgun (WGS) entry which is preliminary data.</text>
</comment>
<reference evidence="2 3" key="1">
    <citation type="journal article" date="2015" name="Genome Announc.">
        <title>Expanding the biotechnology potential of lactobacilli through comparative genomics of 213 strains and associated genera.</title>
        <authorList>
            <person name="Sun Z."/>
            <person name="Harris H.M."/>
            <person name="McCann A."/>
            <person name="Guo C."/>
            <person name="Argimon S."/>
            <person name="Zhang W."/>
            <person name="Yang X."/>
            <person name="Jeffery I.B."/>
            <person name="Cooney J.C."/>
            <person name="Kagawa T.F."/>
            <person name="Liu W."/>
            <person name="Song Y."/>
            <person name="Salvetti E."/>
            <person name="Wrobel A."/>
            <person name="Rasinkangas P."/>
            <person name="Parkhill J."/>
            <person name="Rea M.C."/>
            <person name="O'Sullivan O."/>
            <person name="Ritari J."/>
            <person name="Douillard F.P."/>
            <person name="Paul Ross R."/>
            <person name="Yang R."/>
            <person name="Briner A.E."/>
            <person name="Felis G.E."/>
            <person name="de Vos W.M."/>
            <person name="Barrangou R."/>
            <person name="Klaenhammer T.R."/>
            <person name="Caufield P.W."/>
            <person name="Cui Y."/>
            <person name="Zhang H."/>
            <person name="O'Toole P.W."/>
        </authorList>
    </citation>
    <scope>NUCLEOTIDE SEQUENCE [LARGE SCALE GENOMIC DNA]</scope>
    <source>
        <strain evidence="2 3">JCM 17158</strain>
    </source>
</reference>
<dbReference type="OrthoDB" id="9816557at2"/>
<dbReference type="AlphaFoldDB" id="A0A0R1JIH5"/>
<proteinExistence type="predicted"/>
<evidence type="ECO:0008006" key="4">
    <source>
        <dbReference type="Google" id="ProtNLM"/>
    </source>
</evidence>
<gene>
    <name evidence="2" type="ORF">FD02_GL000310</name>
</gene>
<feature type="signal peptide" evidence="1">
    <location>
        <begin position="1"/>
        <end position="23"/>
    </location>
</feature>
<organism evidence="2 3">
    <name type="scientific">Lacticaseibacillus nasuensis JCM 17158</name>
    <dbReference type="NCBI Taxonomy" id="1291734"/>
    <lineage>
        <taxon>Bacteria</taxon>
        <taxon>Bacillati</taxon>
        <taxon>Bacillota</taxon>
        <taxon>Bacilli</taxon>
        <taxon>Lactobacillales</taxon>
        <taxon>Lactobacillaceae</taxon>
        <taxon>Lacticaseibacillus</taxon>
    </lineage>
</organism>